<dbReference type="Proteomes" id="UP000008983">
    <property type="component" value="Unassembled WGS sequence"/>
</dbReference>
<dbReference type="Gene3D" id="2.130.10.10">
    <property type="entry name" value="YVTN repeat-like/Quinoprotein amine dehydrogenase"/>
    <property type="match status" value="1"/>
</dbReference>
<dbReference type="EMBL" id="GL984199">
    <property type="protein sequence ID" value="EGR28960.1"/>
    <property type="molecule type" value="Genomic_DNA"/>
</dbReference>
<keyword evidence="2" id="KW-1185">Reference proteome</keyword>
<dbReference type="InterPro" id="IPR036322">
    <property type="entry name" value="WD40_repeat_dom_sf"/>
</dbReference>
<evidence type="ECO:0000313" key="1">
    <source>
        <dbReference type="EMBL" id="EGR28960.1"/>
    </source>
</evidence>
<accession>G0R0P5</accession>
<dbReference type="AlphaFoldDB" id="G0R0P5"/>
<reference evidence="1 2" key="1">
    <citation type="submission" date="2011-07" db="EMBL/GenBank/DDBJ databases">
        <authorList>
            <person name="Coyne R."/>
            <person name="Brami D."/>
            <person name="Johnson J."/>
            <person name="Hostetler J."/>
            <person name="Hannick L."/>
            <person name="Clark T."/>
            <person name="Cassidy-Hanley D."/>
            <person name="Inman J."/>
        </authorList>
    </citation>
    <scope>NUCLEOTIDE SEQUENCE [LARGE SCALE GENOMIC DNA]</scope>
    <source>
        <strain evidence="1 2">G5</strain>
    </source>
</reference>
<evidence type="ECO:0008006" key="3">
    <source>
        <dbReference type="Google" id="ProtNLM"/>
    </source>
</evidence>
<dbReference type="eggNOG" id="ENOG502T1VX">
    <property type="taxonomic scope" value="Eukaryota"/>
</dbReference>
<dbReference type="OrthoDB" id="10563488at2759"/>
<dbReference type="RefSeq" id="XP_004030196.1">
    <property type="nucleotide sequence ID" value="XM_004030148.1"/>
</dbReference>
<gene>
    <name evidence="1" type="ORF">IMG5_166030</name>
</gene>
<dbReference type="InterPro" id="IPR015943">
    <property type="entry name" value="WD40/YVTN_repeat-like_dom_sf"/>
</dbReference>
<name>G0R0P5_ICHMU</name>
<organism evidence="1 2">
    <name type="scientific">Ichthyophthirius multifiliis</name>
    <name type="common">White spot disease agent</name>
    <name type="synonym">Ich</name>
    <dbReference type="NCBI Taxonomy" id="5932"/>
    <lineage>
        <taxon>Eukaryota</taxon>
        <taxon>Sar</taxon>
        <taxon>Alveolata</taxon>
        <taxon>Ciliophora</taxon>
        <taxon>Intramacronucleata</taxon>
        <taxon>Oligohymenophorea</taxon>
        <taxon>Hymenostomatida</taxon>
        <taxon>Ophryoglenina</taxon>
        <taxon>Ichthyophthirius</taxon>
    </lineage>
</organism>
<dbReference type="GeneID" id="14905052"/>
<sequence>MVKKQFLCVELNEKQVQQLEDDFLESDIVNGDLIAVSFATVQGTVKVFNQNGDCLNTIYRNDKDWNVCLETMKVLKYYPQSTFGENQQYALVMASDNRTIQVHTNKLVYKIENAHQGMIRGLAIWEVNDGLNLKNIILSAADNDHTIKLWDGLDGQLLKEIKSSHSGLRWRSLHCYQENYKPTNKNYIVYGSKHGTLFIFSLPIHKK</sequence>
<proteinExistence type="predicted"/>
<dbReference type="SUPFAM" id="SSF50978">
    <property type="entry name" value="WD40 repeat-like"/>
    <property type="match status" value="1"/>
</dbReference>
<protein>
    <recommendedName>
        <fullName evidence="3">WD repeat protein</fullName>
    </recommendedName>
</protein>
<evidence type="ECO:0000313" key="2">
    <source>
        <dbReference type="Proteomes" id="UP000008983"/>
    </source>
</evidence>
<dbReference type="OMA" id="HEGMIRG"/>
<dbReference type="InParanoid" id="G0R0P5"/>